<evidence type="ECO:0000259" key="1">
    <source>
        <dbReference type="Pfam" id="PF00144"/>
    </source>
</evidence>
<name>A0A0F8Z966_9ZZZZ</name>
<gene>
    <name evidence="2" type="ORF">LCGC14_2724570</name>
</gene>
<proteinExistence type="predicted"/>
<feature type="non-terminal residue" evidence="2">
    <location>
        <position position="428"/>
    </location>
</feature>
<reference evidence="2" key="1">
    <citation type="journal article" date="2015" name="Nature">
        <title>Complex archaea that bridge the gap between prokaryotes and eukaryotes.</title>
        <authorList>
            <person name="Spang A."/>
            <person name="Saw J.H."/>
            <person name="Jorgensen S.L."/>
            <person name="Zaremba-Niedzwiedzka K."/>
            <person name="Martijn J."/>
            <person name="Lind A.E."/>
            <person name="van Eijk R."/>
            <person name="Schleper C."/>
            <person name="Guy L."/>
            <person name="Ettema T.J."/>
        </authorList>
    </citation>
    <scope>NUCLEOTIDE SEQUENCE</scope>
</reference>
<feature type="domain" description="Beta-lactamase-related" evidence="1">
    <location>
        <begin position="35"/>
        <end position="308"/>
    </location>
</feature>
<feature type="non-terminal residue" evidence="2">
    <location>
        <position position="1"/>
    </location>
</feature>
<dbReference type="Pfam" id="PF00144">
    <property type="entry name" value="Beta-lactamase"/>
    <property type="match status" value="1"/>
</dbReference>
<dbReference type="EMBL" id="LAZR01049168">
    <property type="protein sequence ID" value="KKK90288.1"/>
    <property type="molecule type" value="Genomic_DNA"/>
</dbReference>
<dbReference type="InterPro" id="IPR001466">
    <property type="entry name" value="Beta-lactam-related"/>
</dbReference>
<accession>A0A0F8Z966</accession>
<dbReference type="SUPFAM" id="SSF56601">
    <property type="entry name" value="beta-lactamase/transpeptidase-like"/>
    <property type="match status" value="1"/>
</dbReference>
<dbReference type="PANTHER" id="PTHR43283:SF7">
    <property type="entry name" value="BETA-LACTAMASE-RELATED DOMAIN-CONTAINING PROTEIN"/>
    <property type="match status" value="1"/>
</dbReference>
<protein>
    <recommendedName>
        <fullName evidence="1">Beta-lactamase-related domain-containing protein</fullName>
    </recommendedName>
</protein>
<dbReference type="InterPro" id="IPR012338">
    <property type="entry name" value="Beta-lactam/transpept-like"/>
</dbReference>
<dbReference type="AlphaFoldDB" id="A0A0F8Z966"/>
<dbReference type="PANTHER" id="PTHR43283">
    <property type="entry name" value="BETA-LACTAMASE-RELATED"/>
    <property type="match status" value="1"/>
</dbReference>
<evidence type="ECO:0000313" key="2">
    <source>
        <dbReference type="EMBL" id="KKK90288.1"/>
    </source>
</evidence>
<dbReference type="Gene3D" id="3.40.710.10">
    <property type="entry name" value="DD-peptidase/beta-lactamase superfamily"/>
    <property type="match status" value="1"/>
</dbReference>
<dbReference type="InterPro" id="IPR050789">
    <property type="entry name" value="Diverse_Enzym_Activities"/>
</dbReference>
<organism evidence="2">
    <name type="scientific">marine sediment metagenome</name>
    <dbReference type="NCBI Taxonomy" id="412755"/>
    <lineage>
        <taxon>unclassified sequences</taxon>
        <taxon>metagenomes</taxon>
        <taxon>ecological metagenomes</taxon>
    </lineage>
</organism>
<sequence length="428" mass="48247">SSEWTEVAPEEQGLDSDKITQMFEYIETRRFDIRSVIIVRNGHLLTEKYLDNSTLLENKSYYGGSKIWPQWSTTKSLISILIGIALKEGFLDNLNQTLYEFFAHIWEPSFTNSTLKKTITIEQLLTMNSGLADDYYPGYPSDAEVKLTIDWINMTLDEVPLAFTPGEEGRFIYSNDGPTLLSGIITNVTGKSAEEFAKEYLFTPMSIAEDEYDWDYDAQNISYGGYGFACSPKVQAKLGILCLNNGTWNGTQIVDKDYMQEAITTKIDGDKASYGYLFWTNGPFEGYYAAGAAGQFIYVIPKYNITVGFAGIFMGTYTYLLENFIVQFAEDNAPEWDQMPEDQLVREGDSFFYDVNATDTSGVEYSINDNVNFNITSEGIITNLLNLSVGVYPLEIRAYNPFNNSITVTINVRVQPSNGIPGFDFNMI</sequence>
<comment type="caution">
    <text evidence="2">The sequence shown here is derived from an EMBL/GenBank/DDBJ whole genome shotgun (WGS) entry which is preliminary data.</text>
</comment>